<gene>
    <name evidence="1" type="ORF">NTEN_LOCUS3454</name>
</gene>
<reference evidence="1 2" key="1">
    <citation type="submission" date="2020-02" db="EMBL/GenBank/DDBJ databases">
        <authorList>
            <person name="Ferguson B K."/>
        </authorList>
    </citation>
    <scope>NUCLEOTIDE SEQUENCE [LARGE SCALE GENOMIC DNA]</scope>
</reference>
<proteinExistence type="predicted"/>
<dbReference type="EMBL" id="CADCXU010005401">
    <property type="protein sequence ID" value="CAA9997111.1"/>
    <property type="molecule type" value="Genomic_DNA"/>
</dbReference>
<sequence length="71" mass="8073">MTKLTSDTALSETPQIYIKPPMSVMIMEIVRVVTKAAVRFRPISTKVTRNIVSRDIETDFSVSIHIVRYCS</sequence>
<dbReference type="AlphaFoldDB" id="A0A6H5G372"/>
<protein>
    <submittedName>
        <fullName evidence="1">Uncharacterized protein</fullName>
    </submittedName>
</protein>
<keyword evidence="2" id="KW-1185">Reference proteome</keyword>
<dbReference type="Proteomes" id="UP000479000">
    <property type="component" value="Unassembled WGS sequence"/>
</dbReference>
<name>A0A6H5G372_9HEMI</name>
<organism evidence="1 2">
    <name type="scientific">Nesidiocoris tenuis</name>
    <dbReference type="NCBI Taxonomy" id="355587"/>
    <lineage>
        <taxon>Eukaryota</taxon>
        <taxon>Metazoa</taxon>
        <taxon>Ecdysozoa</taxon>
        <taxon>Arthropoda</taxon>
        <taxon>Hexapoda</taxon>
        <taxon>Insecta</taxon>
        <taxon>Pterygota</taxon>
        <taxon>Neoptera</taxon>
        <taxon>Paraneoptera</taxon>
        <taxon>Hemiptera</taxon>
        <taxon>Heteroptera</taxon>
        <taxon>Panheteroptera</taxon>
        <taxon>Cimicomorpha</taxon>
        <taxon>Miridae</taxon>
        <taxon>Dicyphina</taxon>
        <taxon>Nesidiocoris</taxon>
    </lineage>
</organism>
<accession>A0A6H5G372</accession>
<evidence type="ECO:0000313" key="2">
    <source>
        <dbReference type="Proteomes" id="UP000479000"/>
    </source>
</evidence>
<evidence type="ECO:0000313" key="1">
    <source>
        <dbReference type="EMBL" id="CAA9997111.1"/>
    </source>
</evidence>